<protein>
    <submittedName>
        <fullName evidence="1">Uncharacterized protein</fullName>
    </submittedName>
</protein>
<evidence type="ECO:0000313" key="1">
    <source>
        <dbReference type="EMBL" id="GFH25144.1"/>
    </source>
</evidence>
<proteinExistence type="predicted"/>
<evidence type="ECO:0000313" key="2">
    <source>
        <dbReference type="Proteomes" id="UP000485058"/>
    </source>
</evidence>
<dbReference type="EMBL" id="BLLF01002732">
    <property type="protein sequence ID" value="GFH25144.1"/>
    <property type="molecule type" value="Genomic_DNA"/>
</dbReference>
<dbReference type="Proteomes" id="UP000485058">
    <property type="component" value="Unassembled WGS sequence"/>
</dbReference>
<comment type="caution">
    <text evidence="1">The sequence shown here is derived from an EMBL/GenBank/DDBJ whole genome shotgun (WGS) entry which is preliminary data.</text>
</comment>
<sequence length="135" mass="13812">MSRVAAKLELDLSVTPDSTSNAVDSVSISGAGRMCSSSASSLAAAGGGPTPWVRHVATIPALAYIAAGKTQKKHLLVGDAGCRAAGVSAVLVEGAKFCYVYGVVGVRQEFGEQQVLDMQLSEGERVMGARLLSEG</sequence>
<reference evidence="1 2" key="1">
    <citation type="submission" date="2020-02" db="EMBL/GenBank/DDBJ databases">
        <title>Draft genome sequence of Haematococcus lacustris strain NIES-144.</title>
        <authorList>
            <person name="Morimoto D."/>
            <person name="Nakagawa S."/>
            <person name="Yoshida T."/>
            <person name="Sawayama S."/>
        </authorList>
    </citation>
    <scope>NUCLEOTIDE SEQUENCE [LARGE SCALE GENOMIC DNA]</scope>
    <source>
        <strain evidence="1 2">NIES-144</strain>
    </source>
</reference>
<name>A0A6A0A130_HAELA</name>
<accession>A0A6A0A130</accession>
<dbReference type="AlphaFoldDB" id="A0A6A0A130"/>
<keyword evidence="2" id="KW-1185">Reference proteome</keyword>
<organism evidence="1 2">
    <name type="scientific">Haematococcus lacustris</name>
    <name type="common">Green alga</name>
    <name type="synonym">Haematococcus pluvialis</name>
    <dbReference type="NCBI Taxonomy" id="44745"/>
    <lineage>
        <taxon>Eukaryota</taxon>
        <taxon>Viridiplantae</taxon>
        <taxon>Chlorophyta</taxon>
        <taxon>core chlorophytes</taxon>
        <taxon>Chlorophyceae</taxon>
        <taxon>CS clade</taxon>
        <taxon>Chlamydomonadales</taxon>
        <taxon>Haematococcaceae</taxon>
        <taxon>Haematococcus</taxon>
    </lineage>
</organism>
<gene>
    <name evidence="1" type="ORF">HaLaN_23064</name>
</gene>